<comment type="caution">
    <text evidence="12">The sequence shown here is derived from an EMBL/GenBank/DDBJ whole genome shotgun (WGS) entry which is preliminary data.</text>
</comment>
<evidence type="ECO:0000256" key="7">
    <source>
        <dbReference type="ARBA" id="ARBA00023204"/>
    </source>
</evidence>
<organism evidence="12 13">
    <name type="scientific">Paenibacillus paeoniae</name>
    <dbReference type="NCBI Taxonomy" id="2292705"/>
    <lineage>
        <taxon>Bacteria</taxon>
        <taxon>Bacillati</taxon>
        <taxon>Bacillota</taxon>
        <taxon>Bacilli</taxon>
        <taxon>Bacillales</taxon>
        <taxon>Paenibacillaceae</taxon>
        <taxon>Paenibacillus</taxon>
    </lineage>
</organism>
<dbReference type="InterPro" id="IPR001497">
    <property type="entry name" value="MethylDNA_cys_MeTrfase_AS"/>
</dbReference>
<dbReference type="GO" id="GO:0032259">
    <property type="term" value="P:methylation"/>
    <property type="evidence" value="ECO:0007669"/>
    <property type="project" value="UniProtKB-KW"/>
</dbReference>
<dbReference type="InterPro" id="IPR036631">
    <property type="entry name" value="MGMT_N_sf"/>
</dbReference>
<dbReference type="AlphaFoldDB" id="A0A371PKG9"/>
<dbReference type="InterPro" id="IPR023546">
    <property type="entry name" value="MGMT"/>
</dbReference>
<dbReference type="PROSITE" id="PS00374">
    <property type="entry name" value="MGMT"/>
    <property type="match status" value="1"/>
</dbReference>
<evidence type="ECO:0000256" key="1">
    <source>
        <dbReference type="ARBA" id="ARBA00001286"/>
    </source>
</evidence>
<feature type="active site" description="Nucleophile; methyl group acceptor" evidence="9">
    <location>
        <position position="126"/>
    </location>
</feature>
<evidence type="ECO:0000256" key="8">
    <source>
        <dbReference type="ARBA" id="ARBA00049348"/>
    </source>
</evidence>
<dbReference type="CDD" id="cd06445">
    <property type="entry name" value="ATase"/>
    <property type="match status" value="1"/>
</dbReference>
<protein>
    <recommendedName>
        <fullName evidence="9">Methylated-DNA--protein-cysteine methyltransferase</fullName>
        <ecNumber evidence="9">2.1.1.63</ecNumber>
    </recommendedName>
    <alternativeName>
        <fullName evidence="9">6-O-methylguanine-DNA methyltransferase</fullName>
        <shortName evidence="9">MGMT</shortName>
    </alternativeName>
    <alternativeName>
        <fullName evidence="9">O-6-methylguanine-DNA-alkyltransferase</fullName>
    </alternativeName>
</protein>
<dbReference type="GO" id="GO:0003908">
    <property type="term" value="F:methylated-DNA-[protein]-cysteine S-methyltransferase activity"/>
    <property type="evidence" value="ECO:0007669"/>
    <property type="project" value="UniProtKB-UniRule"/>
</dbReference>
<dbReference type="HAMAP" id="MF_00772">
    <property type="entry name" value="OGT"/>
    <property type="match status" value="1"/>
</dbReference>
<reference evidence="12 13" key="1">
    <citation type="submission" date="2018-08" db="EMBL/GenBank/DDBJ databases">
        <title>Paenibacillus sp. M4BSY-1, whole genome shotgun sequence.</title>
        <authorList>
            <person name="Tuo L."/>
        </authorList>
    </citation>
    <scope>NUCLEOTIDE SEQUENCE [LARGE SCALE GENOMIC DNA]</scope>
    <source>
        <strain evidence="12 13">M4BSY-1</strain>
    </source>
</reference>
<dbReference type="InterPro" id="IPR014048">
    <property type="entry name" value="MethylDNA_cys_MeTrfase_DNA-bd"/>
</dbReference>
<dbReference type="InterPro" id="IPR008332">
    <property type="entry name" value="MethylG_MeTrfase_N"/>
</dbReference>
<dbReference type="NCBIfam" id="TIGR00589">
    <property type="entry name" value="ogt"/>
    <property type="match status" value="1"/>
</dbReference>
<accession>A0A371PKG9</accession>
<comment type="catalytic activity">
    <reaction evidence="8 9">
        <text>a 6-O-methyl-2'-deoxyguanosine in DNA + L-cysteinyl-[protein] = S-methyl-L-cysteinyl-[protein] + a 2'-deoxyguanosine in DNA</text>
        <dbReference type="Rhea" id="RHEA:24000"/>
        <dbReference type="Rhea" id="RHEA-COMP:10131"/>
        <dbReference type="Rhea" id="RHEA-COMP:10132"/>
        <dbReference type="Rhea" id="RHEA-COMP:11367"/>
        <dbReference type="Rhea" id="RHEA-COMP:11368"/>
        <dbReference type="ChEBI" id="CHEBI:29950"/>
        <dbReference type="ChEBI" id="CHEBI:82612"/>
        <dbReference type="ChEBI" id="CHEBI:85445"/>
        <dbReference type="ChEBI" id="CHEBI:85448"/>
        <dbReference type="EC" id="2.1.1.63"/>
    </reaction>
</comment>
<keyword evidence="6 9" id="KW-0227">DNA damage</keyword>
<dbReference type="EC" id="2.1.1.63" evidence="9"/>
<dbReference type="GO" id="GO:0005737">
    <property type="term" value="C:cytoplasm"/>
    <property type="evidence" value="ECO:0007669"/>
    <property type="project" value="UniProtKB-SubCell"/>
</dbReference>
<keyword evidence="4 9" id="KW-0489">Methyltransferase</keyword>
<dbReference type="FunFam" id="1.10.10.10:FF:000214">
    <property type="entry name" value="Methylated-DNA--protein-cysteine methyltransferase"/>
    <property type="match status" value="1"/>
</dbReference>
<keyword evidence="5 9" id="KW-0808">Transferase</keyword>
<dbReference type="RefSeq" id="WP_116043689.1">
    <property type="nucleotide sequence ID" value="NZ_QUBQ01000001.1"/>
</dbReference>
<keyword evidence="13" id="KW-1185">Reference proteome</keyword>
<dbReference type="InterPro" id="IPR036217">
    <property type="entry name" value="MethylDNA_cys_MeTrfase_DNAb"/>
</dbReference>
<comment type="function">
    <text evidence="9">Involved in the cellular defense against the biological effects of O6-methylguanine (O6-MeG) and O4-methylthymine (O4-MeT) in DNA. Repairs the methylated nucleobase in DNA by stoichiometrically transferring the methyl group to a cysteine residue in the enzyme. This is a suicide reaction: the enzyme is irreversibly inactivated.</text>
</comment>
<dbReference type="Proteomes" id="UP000261905">
    <property type="component" value="Unassembled WGS sequence"/>
</dbReference>
<dbReference type="GO" id="GO:0006307">
    <property type="term" value="P:DNA alkylation repair"/>
    <property type="evidence" value="ECO:0007669"/>
    <property type="project" value="UniProtKB-UniRule"/>
</dbReference>
<evidence type="ECO:0000256" key="6">
    <source>
        <dbReference type="ARBA" id="ARBA00022763"/>
    </source>
</evidence>
<evidence type="ECO:0000256" key="3">
    <source>
        <dbReference type="ARBA" id="ARBA00022490"/>
    </source>
</evidence>
<dbReference type="SUPFAM" id="SSF53155">
    <property type="entry name" value="Methylated DNA-protein cysteine methyltransferase domain"/>
    <property type="match status" value="1"/>
</dbReference>
<dbReference type="EMBL" id="QUBQ01000001">
    <property type="protein sequence ID" value="REK76643.1"/>
    <property type="molecule type" value="Genomic_DNA"/>
</dbReference>
<comment type="similarity">
    <text evidence="2 9">Belongs to the MGMT family.</text>
</comment>
<feature type="domain" description="Methylguanine DNA methyltransferase ribonuclease-like" evidence="11">
    <location>
        <begin position="8"/>
        <end position="68"/>
    </location>
</feature>
<keyword evidence="3 9" id="KW-0963">Cytoplasm</keyword>
<evidence type="ECO:0000259" key="10">
    <source>
        <dbReference type="Pfam" id="PF01035"/>
    </source>
</evidence>
<name>A0A371PKG9_9BACL</name>
<evidence type="ECO:0000256" key="9">
    <source>
        <dbReference type="HAMAP-Rule" id="MF_00772"/>
    </source>
</evidence>
<feature type="domain" description="Methylated-DNA-[protein]-cysteine S-methyltransferase DNA binding" evidence="10">
    <location>
        <begin position="75"/>
        <end position="154"/>
    </location>
</feature>
<evidence type="ECO:0000313" key="12">
    <source>
        <dbReference type="EMBL" id="REK76643.1"/>
    </source>
</evidence>
<dbReference type="PANTHER" id="PTHR10815:SF13">
    <property type="entry name" value="METHYLATED-DNA--PROTEIN-CYSTEINE METHYLTRANSFERASE"/>
    <property type="match status" value="1"/>
</dbReference>
<comment type="subcellular location">
    <subcellularLocation>
        <location evidence="9">Cytoplasm</location>
    </subcellularLocation>
</comment>
<dbReference type="SUPFAM" id="SSF46767">
    <property type="entry name" value="Methylated DNA-protein cysteine methyltransferase, C-terminal domain"/>
    <property type="match status" value="1"/>
</dbReference>
<comment type="catalytic activity">
    <reaction evidence="1 9">
        <text>a 4-O-methyl-thymidine in DNA + L-cysteinyl-[protein] = a thymidine in DNA + S-methyl-L-cysteinyl-[protein]</text>
        <dbReference type="Rhea" id="RHEA:53428"/>
        <dbReference type="Rhea" id="RHEA-COMP:10131"/>
        <dbReference type="Rhea" id="RHEA-COMP:10132"/>
        <dbReference type="Rhea" id="RHEA-COMP:13555"/>
        <dbReference type="Rhea" id="RHEA-COMP:13556"/>
        <dbReference type="ChEBI" id="CHEBI:29950"/>
        <dbReference type="ChEBI" id="CHEBI:82612"/>
        <dbReference type="ChEBI" id="CHEBI:137386"/>
        <dbReference type="ChEBI" id="CHEBI:137387"/>
        <dbReference type="EC" id="2.1.1.63"/>
    </reaction>
</comment>
<proteinExistence type="inferred from homology"/>
<evidence type="ECO:0000256" key="2">
    <source>
        <dbReference type="ARBA" id="ARBA00008711"/>
    </source>
</evidence>
<evidence type="ECO:0000259" key="11">
    <source>
        <dbReference type="Pfam" id="PF02870"/>
    </source>
</evidence>
<dbReference type="Pfam" id="PF01035">
    <property type="entry name" value="DNA_binding_1"/>
    <property type="match status" value="1"/>
</dbReference>
<dbReference type="Gene3D" id="3.30.160.70">
    <property type="entry name" value="Methylated DNA-protein cysteine methyltransferase domain"/>
    <property type="match status" value="1"/>
</dbReference>
<sequence length="169" mass="18521">MTIYKLDMDTPIGVLEMIGTENAVVSILFADRETPAYPCQPDTPDALQQCAQQLTEYFDGTRTVFSFPYSYEGTAFQSQVWHALKDIPFAGTGTYLNLAQAIGNEKAVRAVGSANGRNKLSIVIPCHRIIGSNGTLTGYAGGLWRKEWLLQHEQSVAQAHSIRNHGESG</sequence>
<dbReference type="InterPro" id="IPR036388">
    <property type="entry name" value="WH-like_DNA-bd_sf"/>
</dbReference>
<dbReference type="Pfam" id="PF02870">
    <property type="entry name" value="Methyltransf_1N"/>
    <property type="match status" value="1"/>
</dbReference>
<dbReference type="OrthoDB" id="9802228at2"/>
<keyword evidence="7 9" id="KW-0234">DNA repair</keyword>
<gene>
    <name evidence="12" type="ORF">DX130_06290</name>
</gene>
<dbReference type="PANTHER" id="PTHR10815">
    <property type="entry name" value="METHYLATED-DNA--PROTEIN-CYSTEINE METHYLTRANSFERASE"/>
    <property type="match status" value="1"/>
</dbReference>
<evidence type="ECO:0000313" key="13">
    <source>
        <dbReference type="Proteomes" id="UP000261905"/>
    </source>
</evidence>
<dbReference type="Gene3D" id="1.10.10.10">
    <property type="entry name" value="Winged helix-like DNA-binding domain superfamily/Winged helix DNA-binding domain"/>
    <property type="match status" value="1"/>
</dbReference>
<evidence type="ECO:0000256" key="5">
    <source>
        <dbReference type="ARBA" id="ARBA00022679"/>
    </source>
</evidence>
<evidence type="ECO:0000256" key="4">
    <source>
        <dbReference type="ARBA" id="ARBA00022603"/>
    </source>
</evidence>
<comment type="miscellaneous">
    <text evidence="9">This enzyme catalyzes only one turnover and therefore is not strictly catalytic. According to one definition, an enzyme is a biocatalyst that acts repeatedly and over many reaction cycles.</text>
</comment>